<proteinExistence type="predicted"/>
<dbReference type="PATRIC" id="fig|1125717.3.peg.1975"/>
<organism evidence="1 2">
    <name type="scientific">Schaalia georgiae F0490</name>
    <dbReference type="NCBI Taxonomy" id="1125717"/>
    <lineage>
        <taxon>Bacteria</taxon>
        <taxon>Bacillati</taxon>
        <taxon>Actinomycetota</taxon>
        <taxon>Actinomycetes</taxon>
        <taxon>Actinomycetales</taxon>
        <taxon>Actinomycetaceae</taxon>
        <taxon>Schaalia</taxon>
    </lineage>
</organism>
<dbReference type="Proteomes" id="UP000004578">
    <property type="component" value="Unassembled WGS sequence"/>
</dbReference>
<sequence>MTTTPMSRRRKELTMMGVRSVFDMTGQRSYEAMRSQLPQTTPTHPSRLMVRAGRTLTTVQPPRSSR</sequence>
<dbReference type="EMBL" id="AKFS01000302">
    <property type="protein sequence ID" value="EJF35310.1"/>
    <property type="molecule type" value="Genomic_DNA"/>
</dbReference>
<dbReference type="RefSeq" id="WP_005872848.1">
    <property type="nucleotide sequence ID" value="NZ_AKFS01000302.1"/>
</dbReference>
<keyword evidence="2" id="KW-1185">Reference proteome</keyword>
<accession>J1GQR8</accession>
<dbReference type="AlphaFoldDB" id="J1GQR8"/>
<reference evidence="1 2" key="1">
    <citation type="submission" date="2012-05" db="EMBL/GenBank/DDBJ databases">
        <authorList>
            <person name="Harkins D.M."/>
            <person name="Madupu R."/>
            <person name="Durkin A.S."/>
            <person name="Torralba M."/>
            <person name="Methe B."/>
            <person name="Sutton G.G."/>
            <person name="Nelson K.E."/>
        </authorList>
    </citation>
    <scope>NUCLEOTIDE SEQUENCE [LARGE SCALE GENOMIC DNA]</scope>
    <source>
        <strain evidence="1 2">F0490</strain>
    </source>
</reference>
<evidence type="ECO:0000313" key="1">
    <source>
        <dbReference type="EMBL" id="EJF35310.1"/>
    </source>
</evidence>
<comment type="caution">
    <text evidence="1">The sequence shown here is derived from an EMBL/GenBank/DDBJ whole genome shotgun (WGS) entry which is preliminary data.</text>
</comment>
<gene>
    <name evidence="1" type="ORF">HMPREF1317_0094</name>
</gene>
<name>J1GQR8_9ACTO</name>
<evidence type="ECO:0000313" key="2">
    <source>
        <dbReference type="Proteomes" id="UP000004578"/>
    </source>
</evidence>
<protein>
    <submittedName>
        <fullName evidence="1">Uncharacterized protein</fullName>
    </submittedName>
</protein>